<dbReference type="InterPro" id="IPR002350">
    <property type="entry name" value="Kazal_dom"/>
</dbReference>
<keyword evidence="7" id="KW-1185">Reference proteome</keyword>
<dbReference type="GO" id="GO:0030154">
    <property type="term" value="P:cell differentiation"/>
    <property type="evidence" value="ECO:0007669"/>
    <property type="project" value="TreeGrafter"/>
</dbReference>
<proteinExistence type="predicted"/>
<evidence type="ECO:0000313" key="6">
    <source>
        <dbReference type="EMBL" id="OWY94374.1"/>
    </source>
</evidence>
<keyword evidence="2" id="KW-0722">Serine protease inhibitor</keyword>
<evidence type="ECO:0000256" key="4">
    <source>
        <dbReference type="SAM" id="SignalP"/>
    </source>
</evidence>
<dbReference type="Gene3D" id="3.30.60.30">
    <property type="match status" value="1"/>
</dbReference>
<dbReference type="Pfam" id="PF07648">
    <property type="entry name" value="Kazal_2"/>
    <property type="match status" value="1"/>
</dbReference>
<gene>
    <name evidence="6" type="ORF">PHMEG_00035916</name>
</gene>
<dbReference type="GO" id="GO:0005576">
    <property type="term" value="C:extracellular region"/>
    <property type="evidence" value="ECO:0007669"/>
    <property type="project" value="TreeGrafter"/>
</dbReference>
<dbReference type="PANTHER" id="PTHR10913:SF45">
    <property type="entry name" value="FOLLISTATIN, ISOFORM A-RELATED"/>
    <property type="match status" value="1"/>
</dbReference>
<reference evidence="7" key="1">
    <citation type="submission" date="2017-03" db="EMBL/GenBank/DDBJ databases">
        <title>Phytopthora megakarya and P. palmivora, two closely related causual agents of cacao black pod achieved similar genome size and gene model numbers by different mechanisms.</title>
        <authorList>
            <person name="Ali S."/>
            <person name="Shao J."/>
            <person name="Larry D.J."/>
            <person name="Kronmiller B."/>
            <person name="Shen D."/>
            <person name="Strem M.D."/>
            <person name="Melnick R.L."/>
            <person name="Guiltinan M.J."/>
            <person name="Tyler B.M."/>
            <person name="Meinhardt L.W."/>
            <person name="Bailey B.A."/>
        </authorList>
    </citation>
    <scope>NUCLEOTIDE SEQUENCE [LARGE SCALE GENOMIC DNA]</scope>
    <source>
        <strain evidence="7">zdho120</strain>
    </source>
</reference>
<evidence type="ECO:0000256" key="2">
    <source>
        <dbReference type="ARBA" id="ARBA00022900"/>
    </source>
</evidence>
<dbReference type="EMBL" id="NBNE01014488">
    <property type="protein sequence ID" value="OWY94374.1"/>
    <property type="molecule type" value="Genomic_DNA"/>
</dbReference>
<dbReference type="SMART" id="SM00280">
    <property type="entry name" value="KAZAL"/>
    <property type="match status" value="1"/>
</dbReference>
<evidence type="ECO:0000259" key="5">
    <source>
        <dbReference type="PROSITE" id="PS51465"/>
    </source>
</evidence>
<dbReference type="InterPro" id="IPR036058">
    <property type="entry name" value="Kazal_dom_sf"/>
</dbReference>
<dbReference type="InterPro" id="IPR050653">
    <property type="entry name" value="Prot_Inhib_GrowthFact_Antg"/>
</dbReference>
<dbReference type="Proteomes" id="UP000198211">
    <property type="component" value="Unassembled WGS sequence"/>
</dbReference>
<feature type="domain" description="Kazal-like" evidence="5">
    <location>
        <begin position="24"/>
        <end position="75"/>
    </location>
</feature>
<sequence length="75" mass="8496">MNKLTLVTVMVLLQLAGTWARIGRIKAEKCPVLCSRELLRVCGSDGNTYDNECRFEVAKCKNPTITMKYKGRCKK</sequence>
<keyword evidence="4" id="KW-0732">Signal</keyword>
<dbReference type="PANTHER" id="PTHR10913">
    <property type="entry name" value="FOLLISTATIN-RELATED"/>
    <property type="match status" value="1"/>
</dbReference>
<keyword evidence="1" id="KW-0646">Protease inhibitor</keyword>
<accession>A0A225UMM5</accession>
<evidence type="ECO:0000313" key="7">
    <source>
        <dbReference type="Proteomes" id="UP000198211"/>
    </source>
</evidence>
<dbReference type="AlphaFoldDB" id="A0A225UMM5"/>
<evidence type="ECO:0000256" key="1">
    <source>
        <dbReference type="ARBA" id="ARBA00022690"/>
    </source>
</evidence>
<feature type="chain" id="PRO_5013393462" evidence="4">
    <location>
        <begin position="21"/>
        <end position="75"/>
    </location>
</feature>
<feature type="signal peptide" evidence="4">
    <location>
        <begin position="1"/>
        <end position="20"/>
    </location>
</feature>
<protein>
    <submittedName>
        <fullName evidence="6">Epi9-like protease inhibitor</fullName>
    </submittedName>
</protein>
<name>A0A225UMM5_9STRA</name>
<organism evidence="6 7">
    <name type="scientific">Phytophthora megakarya</name>
    <dbReference type="NCBI Taxonomy" id="4795"/>
    <lineage>
        <taxon>Eukaryota</taxon>
        <taxon>Sar</taxon>
        <taxon>Stramenopiles</taxon>
        <taxon>Oomycota</taxon>
        <taxon>Peronosporomycetes</taxon>
        <taxon>Peronosporales</taxon>
        <taxon>Peronosporaceae</taxon>
        <taxon>Phytophthora</taxon>
    </lineage>
</organism>
<dbReference type="SUPFAM" id="SSF100895">
    <property type="entry name" value="Kazal-type serine protease inhibitors"/>
    <property type="match status" value="1"/>
</dbReference>
<dbReference type="OrthoDB" id="88691at2759"/>
<comment type="caution">
    <text evidence="6">The sequence shown here is derived from an EMBL/GenBank/DDBJ whole genome shotgun (WGS) entry which is preliminary data.</text>
</comment>
<evidence type="ECO:0000256" key="3">
    <source>
        <dbReference type="ARBA" id="ARBA00023157"/>
    </source>
</evidence>
<dbReference type="PROSITE" id="PS51465">
    <property type="entry name" value="KAZAL_2"/>
    <property type="match status" value="1"/>
</dbReference>
<keyword evidence="3" id="KW-1015">Disulfide bond</keyword>
<dbReference type="CDD" id="cd00104">
    <property type="entry name" value="KAZAL_FS"/>
    <property type="match status" value="1"/>
</dbReference>